<dbReference type="PRINTS" id="PR00259">
    <property type="entry name" value="TMFOUR"/>
</dbReference>
<comment type="function">
    <text evidence="8">Component of the asymmetric unit membrane (AUM); a highly specialized biomembrane elaborated by terminally differentiated urothelial cells. May play an important role in normal bladder epithelial physiology, possibly in regulating membrane permeability of superficial umbrella cells or in stabilizing the apical membrane through AUM/cytoskeletal interactions.</text>
</comment>
<keyword evidence="7" id="KW-0325">Glycoprotein</keyword>
<evidence type="ECO:0000256" key="8">
    <source>
        <dbReference type="ARBA" id="ARBA00049584"/>
    </source>
</evidence>
<evidence type="ECO:0000256" key="2">
    <source>
        <dbReference type="ARBA" id="ARBA00006840"/>
    </source>
</evidence>
<evidence type="ECO:0000256" key="7">
    <source>
        <dbReference type="ARBA" id="ARBA00023180"/>
    </source>
</evidence>
<dbReference type="InterPro" id="IPR018499">
    <property type="entry name" value="Tetraspanin/Peripherin"/>
</dbReference>
<dbReference type="Ensembl" id="ENSBTAT00000129024.1">
    <property type="protein sequence ID" value="ENSBTAP00000096887.1"/>
    <property type="gene ID" value="ENSBTAG00000020543.8"/>
</dbReference>
<dbReference type="SUPFAM" id="SSF48652">
    <property type="entry name" value="Tetraspanin"/>
    <property type="match status" value="1"/>
</dbReference>
<comment type="similarity">
    <text evidence="2">Belongs to the tetraspanin (TM4SF) family.</text>
</comment>
<proteinExistence type="inferred from homology"/>
<evidence type="ECO:0000256" key="9">
    <source>
        <dbReference type="ARBA" id="ARBA00069071"/>
    </source>
</evidence>
<keyword evidence="3 11" id="KW-0812">Transmembrane</keyword>
<evidence type="ECO:0000256" key="1">
    <source>
        <dbReference type="ARBA" id="ARBA00004141"/>
    </source>
</evidence>
<reference evidence="12" key="3">
    <citation type="submission" date="2025-09" db="UniProtKB">
        <authorList>
            <consortium name="Ensembl"/>
        </authorList>
    </citation>
    <scope>IDENTIFICATION</scope>
    <source>
        <strain evidence="12">Hereford</strain>
    </source>
</reference>
<feature type="transmembrane region" description="Helical" evidence="11">
    <location>
        <begin position="442"/>
        <end position="464"/>
    </location>
</feature>
<name>A0AAA9TIE2_BOVIN</name>
<reference evidence="12" key="2">
    <citation type="submission" date="2025-08" db="UniProtKB">
        <authorList>
            <consortium name="Ensembl"/>
        </authorList>
    </citation>
    <scope>IDENTIFICATION</scope>
    <source>
        <strain evidence="12">Hereford</strain>
    </source>
</reference>
<dbReference type="Gene3D" id="1.10.1450.10">
    <property type="entry name" value="Tetraspanin"/>
    <property type="match status" value="1"/>
</dbReference>
<dbReference type="Proteomes" id="UP000009136">
    <property type="component" value="Chromosome 18"/>
</dbReference>
<evidence type="ECO:0000256" key="11">
    <source>
        <dbReference type="SAM" id="Phobius"/>
    </source>
</evidence>
<keyword evidence="6" id="KW-1015">Disulfide bond</keyword>
<evidence type="ECO:0000256" key="10">
    <source>
        <dbReference type="ARBA" id="ARBA00083050"/>
    </source>
</evidence>
<protein>
    <recommendedName>
        <fullName evidence="9">Uroplakin-1a</fullName>
    </recommendedName>
    <alternativeName>
        <fullName evidence="10">Uroplakin Ia</fullName>
    </alternativeName>
</protein>
<sequence>MPSLFLAHSSPRLLVEHSSQNLVTHTHLPNSPSVPEGSIPSTCLVSSLLPASSSGPGRPGSLPWRGGANQPRRQFWDSGLACGFHLNLSPSQGGSSPAERSRVVYSPSLPCPHPHPHKGLRTRGHRMSPCPCGQHNLEFQVYKSLAGGGVGEGGHKAVLPYWSARLTSCPLLQTPSPLQETGLRRGLGVYREPLWEGLAREATGREGRTMASAAAATTEKGSPVVVGLLVVGNIIILLSGLALFAETVWVTADQYRMYPLMGVSGKDDVFAGAWIAIFCGFSFFVVASFGVGAALCRRRSMILTYLILMLIIYIFECASCITSYTHRDYMVSNPSLITKQMLTFYSADSNQGRELTRLWDRIMIEQECCGTSGPMDWVNFTSAFRATTPEVVFPWPPLCCRRTGNFIPVNEEGCRLGHLDYLFTKGCFEHIGHAIDSYTWGISWFGFAILMWTLPVMLIAMYFYTTL</sequence>
<evidence type="ECO:0000256" key="3">
    <source>
        <dbReference type="ARBA" id="ARBA00022692"/>
    </source>
</evidence>
<reference evidence="12" key="1">
    <citation type="submission" date="2018-03" db="EMBL/GenBank/DDBJ databases">
        <title>ARS-UCD1.2.</title>
        <authorList>
            <person name="Rosen B.D."/>
            <person name="Bickhart D.M."/>
            <person name="Koren S."/>
            <person name="Schnabel R.D."/>
            <person name="Hall R."/>
            <person name="Zimin A."/>
            <person name="Dreischer C."/>
            <person name="Schultheiss S."/>
            <person name="Schroeder S.G."/>
            <person name="Elsik C.G."/>
            <person name="Couldrey C."/>
            <person name="Liu G.E."/>
            <person name="Van Tassell C.P."/>
            <person name="Phillippy A.M."/>
            <person name="Smith T.P.L."/>
            <person name="Medrano J.F."/>
        </authorList>
    </citation>
    <scope>NUCLEOTIDE SEQUENCE [LARGE SCALE GENOMIC DNA]</scope>
    <source>
        <strain evidence="12">Hereford</strain>
    </source>
</reference>
<keyword evidence="5 11" id="KW-0472">Membrane</keyword>
<dbReference type="InterPro" id="IPR008952">
    <property type="entry name" value="Tetraspanin_EC2_sf"/>
</dbReference>
<organism evidence="12 13">
    <name type="scientific">Bos taurus</name>
    <name type="common">Bovine</name>
    <dbReference type="NCBI Taxonomy" id="9913"/>
    <lineage>
        <taxon>Eukaryota</taxon>
        <taxon>Metazoa</taxon>
        <taxon>Chordata</taxon>
        <taxon>Craniata</taxon>
        <taxon>Vertebrata</taxon>
        <taxon>Euteleostomi</taxon>
        <taxon>Mammalia</taxon>
        <taxon>Eutheria</taxon>
        <taxon>Laurasiatheria</taxon>
        <taxon>Artiodactyla</taxon>
        <taxon>Ruminantia</taxon>
        <taxon>Pecora</taxon>
        <taxon>Bovidae</taxon>
        <taxon>Bovinae</taxon>
        <taxon>Bos</taxon>
    </lineage>
</organism>
<dbReference type="FunFam" id="1.10.1450.10:FF:000017">
    <property type="entry name" value="Tetraspanin"/>
    <property type="match status" value="1"/>
</dbReference>
<dbReference type="PANTHER" id="PTHR47110">
    <property type="entry name" value="TESTIS-SPECIFIC EXPRESSED PROTEIN 55"/>
    <property type="match status" value="1"/>
</dbReference>
<evidence type="ECO:0000313" key="12">
    <source>
        <dbReference type="Ensembl" id="ENSBTAP00000096887.1"/>
    </source>
</evidence>
<keyword evidence="13" id="KW-1185">Reference proteome</keyword>
<evidence type="ECO:0000313" key="13">
    <source>
        <dbReference type="Proteomes" id="UP000009136"/>
    </source>
</evidence>
<dbReference type="GeneTree" id="ENSGT00940000160881"/>
<dbReference type="PANTHER" id="PTHR47110:SF2">
    <property type="entry name" value="UROPLAKIN-1B"/>
    <property type="match status" value="1"/>
</dbReference>
<feature type="transmembrane region" description="Helical" evidence="11">
    <location>
        <begin position="269"/>
        <end position="295"/>
    </location>
</feature>
<feature type="transmembrane region" description="Helical" evidence="11">
    <location>
        <begin position="302"/>
        <end position="324"/>
    </location>
</feature>
<dbReference type="CDD" id="cd03156">
    <property type="entry name" value="uroplakin_I_like_LEL"/>
    <property type="match status" value="1"/>
</dbReference>
<gene>
    <name evidence="12" type="primary">UPK1A</name>
</gene>
<comment type="subcellular location">
    <subcellularLocation>
        <location evidence="1">Membrane</location>
        <topology evidence="1">Multi-pass membrane protein</topology>
    </subcellularLocation>
</comment>
<dbReference type="AlphaFoldDB" id="A0AAA9TIE2"/>
<evidence type="ECO:0000256" key="5">
    <source>
        <dbReference type="ARBA" id="ARBA00023136"/>
    </source>
</evidence>
<evidence type="ECO:0000256" key="6">
    <source>
        <dbReference type="ARBA" id="ARBA00023157"/>
    </source>
</evidence>
<dbReference type="Pfam" id="PF00335">
    <property type="entry name" value="Tetraspanin"/>
    <property type="match status" value="1"/>
</dbReference>
<dbReference type="GO" id="GO:0016020">
    <property type="term" value="C:membrane"/>
    <property type="evidence" value="ECO:0007669"/>
    <property type="project" value="UniProtKB-SubCell"/>
</dbReference>
<feature type="transmembrane region" description="Helical" evidence="11">
    <location>
        <begin position="224"/>
        <end position="249"/>
    </location>
</feature>
<accession>A0AAA9TIE2</accession>
<keyword evidence="4 11" id="KW-1133">Transmembrane helix</keyword>
<evidence type="ECO:0000256" key="4">
    <source>
        <dbReference type="ARBA" id="ARBA00022989"/>
    </source>
</evidence>